<dbReference type="AlphaFoldDB" id="A0AA94VCV5"/>
<evidence type="ECO:0000256" key="2">
    <source>
        <dbReference type="ARBA" id="ARBA00010072"/>
    </source>
</evidence>
<gene>
    <name evidence="10" type="ORF">EXN24_17530</name>
</gene>
<dbReference type="PANTHER" id="PTHR30614:SF35">
    <property type="entry name" value="ABC TRANSPORTER PERMEASE PROTEIN"/>
    <property type="match status" value="1"/>
</dbReference>
<dbReference type="SUPFAM" id="SSF161098">
    <property type="entry name" value="MetI-like"/>
    <property type="match status" value="1"/>
</dbReference>
<evidence type="ECO:0000256" key="6">
    <source>
        <dbReference type="ARBA" id="ARBA00022989"/>
    </source>
</evidence>
<name>A0AA94VCV5_RHIRH</name>
<comment type="similarity">
    <text evidence="2">Belongs to the binding-protein-dependent transport system permease family. HisMQ subfamily.</text>
</comment>
<dbReference type="InterPro" id="IPR043429">
    <property type="entry name" value="ArtM/GltK/GlnP/TcyL/YhdX-like"/>
</dbReference>
<keyword evidence="3 8" id="KW-0813">Transport</keyword>
<comment type="subcellular location">
    <subcellularLocation>
        <location evidence="1">Cell inner membrane</location>
        <topology evidence="1">Multi-pass membrane protein</topology>
    </subcellularLocation>
    <subcellularLocation>
        <location evidence="8">Cell membrane</location>
        <topology evidence="8">Multi-pass membrane protein</topology>
    </subcellularLocation>
</comment>
<dbReference type="PANTHER" id="PTHR30614">
    <property type="entry name" value="MEMBRANE COMPONENT OF AMINO ACID ABC TRANSPORTER"/>
    <property type="match status" value="1"/>
</dbReference>
<evidence type="ECO:0000256" key="3">
    <source>
        <dbReference type="ARBA" id="ARBA00022448"/>
    </source>
</evidence>
<keyword evidence="7 8" id="KW-0472">Membrane</keyword>
<dbReference type="InterPro" id="IPR035906">
    <property type="entry name" value="MetI-like_sf"/>
</dbReference>
<dbReference type="RefSeq" id="WP_142851345.1">
    <property type="nucleotide sequence ID" value="NZ_SGOB01000003.1"/>
</dbReference>
<organism evidence="10 11">
    <name type="scientific">Rhizobium rhizogenes</name>
    <name type="common">Agrobacterium rhizogenes</name>
    <dbReference type="NCBI Taxonomy" id="359"/>
    <lineage>
        <taxon>Bacteria</taxon>
        <taxon>Pseudomonadati</taxon>
        <taxon>Pseudomonadota</taxon>
        <taxon>Alphaproteobacteria</taxon>
        <taxon>Hyphomicrobiales</taxon>
        <taxon>Rhizobiaceae</taxon>
        <taxon>Rhizobium/Agrobacterium group</taxon>
        <taxon>Rhizobium</taxon>
    </lineage>
</organism>
<evidence type="ECO:0000313" key="11">
    <source>
        <dbReference type="Proteomes" id="UP000320858"/>
    </source>
</evidence>
<feature type="transmembrane region" description="Helical" evidence="8">
    <location>
        <begin position="69"/>
        <end position="87"/>
    </location>
</feature>
<dbReference type="Gene3D" id="1.10.3720.10">
    <property type="entry name" value="MetI-like"/>
    <property type="match status" value="1"/>
</dbReference>
<dbReference type="CDD" id="cd06261">
    <property type="entry name" value="TM_PBP2"/>
    <property type="match status" value="1"/>
</dbReference>
<evidence type="ECO:0000256" key="1">
    <source>
        <dbReference type="ARBA" id="ARBA00004429"/>
    </source>
</evidence>
<feature type="domain" description="ABC transmembrane type-1" evidence="9">
    <location>
        <begin position="21"/>
        <end position="209"/>
    </location>
</feature>
<dbReference type="Pfam" id="PF00528">
    <property type="entry name" value="BPD_transp_1"/>
    <property type="match status" value="1"/>
</dbReference>
<dbReference type="GO" id="GO:0022857">
    <property type="term" value="F:transmembrane transporter activity"/>
    <property type="evidence" value="ECO:0007669"/>
    <property type="project" value="InterPro"/>
</dbReference>
<protein>
    <submittedName>
        <fullName evidence="10">Amino acid ABC transporter permease</fullName>
    </submittedName>
</protein>
<feature type="transmembrane region" description="Helical" evidence="8">
    <location>
        <begin position="147"/>
        <end position="170"/>
    </location>
</feature>
<evidence type="ECO:0000256" key="4">
    <source>
        <dbReference type="ARBA" id="ARBA00022475"/>
    </source>
</evidence>
<evidence type="ECO:0000256" key="5">
    <source>
        <dbReference type="ARBA" id="ARBA00022692"/>
    </source>
</evidence>
<evidence type="ECO:0000259" key="9">
    <source>
        <dbReference type="PROSITE" id="PS50928"/>
    </source>
</evidence>
<evidence type="ECO:0000313" key="10">
    <source>
        <dbReference type="EMBL" id="TRA88312.1"/>
    </source>
</evidence>
<dbReference type="NCBIfam" id="TIGR01726">
    <property type="entry name" value="HEQRo_perm_3TM"/>
    <property type="match status" value="1"/>
</dbReference>
<dbReference type="GO" id="GO:0043190">
    <property type="term" value="C:ATP-binding cassette (ABC) transporter complex"/>
    <property type="evidence" value="ECO:0007669"/>
    <property type="project" value="InterPro"/>
</dbReference>
<keyword evidence="6 8" id="KW-1133">Transmembrane helix</keyword>
<dbReference type="InterPro" id="IPR010065">
    <property type="entry name" value="AA_ABC_transptr_permease_3TM"/>
</dbReference>
<keyword evidence="5 8" id="KW-0812">Transmembrane</keyword>
<comment type="caution">
    <text evidence="10">The sequence shown here is derived from an EMBL/GenBank/DDBJ whole genome shotgun (WGS) entry which is preliminary data.</text>
</comment>
<dbReference type="GO" id="GO:0006865">
    <property type="term" value="P:amino acid transport"/>
    <property type="evidence" value="ECO:0007669"/>
    <property type="project" value="TreeGrafter"/>
</dbReference>
<keyword evidence="4" id="KW-1003">Cell membrane</keyword>
<accession>A0AA94VCV5</accession>
<dbReference type="PROSITE" id="PS50928">
    <property type="entry name" value="ABC_TM1"/>
    <property type="match status" value="1"/>
</dbReference>
<feature type="transmembrane region" description="Helical" evidence="8">
    <location>
        <begin position="20"/>
        <end position="48"/>
    </location>
</feature>
<proteinExistence type="inferred from homology"/>
<reference evidence="10 11" key="1">
    <citation type="journal article" date="2019" name="Appl. Microbiol. Biotechnol.">
        <title>Differential efficiency of wild type rhizogenic strains for rol gene transformation of plants.</title>
        <authorList>
            <person name="Desmet S."/>
            <person name="De Keyser E."/>
            <person name="Van Vaerenbergh J."/>
            <person name="Baeyen S."/>
            <person name="Van Huylenbroeck J."/>
            <person name="Geelen D."/>
            <person name="Dhooghe E."/>
        </authorList>
    </citation>
    <scope>NUCLEOTIDE SEQUENCE [LARGE SCALE GENOMIC DNA]</scope>
    <source>
        <strain evidence="10 11">B 4.1</strain>
    </source>
</reference>
<dbReference type="InterPro" id="IPR000515">
    <property type="entry name" value="MetI-like"/>
</dbReference>
<feature type="transmembrane region" description="Helical" evidence="8">
    <location>
        <begin position="190"/>
        <end position="217"/>
    </location>
</feature>
<evidence type="ECO:0000256" key="8">
    <source>
        <dbReference type="RuleBase" id="RU363032"/>
    </source>
</evidence>
<dbReference type="EMBL" id="SGOB01000003">
    <property type="protein sequence ID" value="TRA88312.1"/>
    <property type="molecule type" value="Genomic_DNA"/>
</dbReference>
<sequence>MAYTFQFASLVPYLSQFLSGLWLTMLLSLVGIFGGFALGVFCAVVSTLPGLVPRLLVRCYVELMRNTPLLVQIFVIFFALPSLGLRLSPLTSVLVALILNNGGYIAEIVRGGIQATHRSQFEAAESLGLTYLQTLRFVILPPALEKVFTPVVSQCVLLMLSTSLVSAIGVEDLTGAAMIASSETFRTMEVYLVIAAIYVTLNFVFRAILNAAGLLIFTRSRRKLLGRA</sequence>
<dbReference type="Proteomes" id="UP000320858">
    <property type="component" value="Unassembled WGS sequence"/>
</dbReference>
<evidence type="ECO:0000256" key="7">
    <source>
        <dbReference type="ARBA" id="ARBA00023136"/>
    </source>
</evidence>